<dbReference type="AlphaFoldDB" id="A0A843VGS3"/>
<protein>
    <submittedName>
        <fullName evidence="1">Uncharacterized protein</fullName>
    </submittedName>
</protein>
<comment type="caution">
    <text evidence="1">The sequence shown here is derived from an EMBL/GenBank/DDBJ whole genome shotgun (WGS) entry which is preliminary data.</text>
</comment>
<dbReference type="Proteomes" id="UP000652761">
    <property type="component" value="Unassembled WGS sequence"/>
</dbReference>
<evidence type="ECO:0000313" key="2">
    <source>
        <dbReference type="Proteomes" id="UP000652761"/>
    </source>
</evidence>
<dbReference type="EMBL" id="NMUH01001806">
    <property type="protein sequence ID" value="MQL95578.1"/>
    <property type="molecule type" value="Genomic_DNA"/>
</dbReference>
<evidence type="ECO:0000313" key="1">
    <source>
        <dbReference type="EMBL" id="MQL95578.1"/>
    </source>
</evidence>
<proteinExistence type="predicted"/>
<reference evidence="1" key="1">
    <citation type="submission" date="2017-07" db="EMBL/GenBank/DDBJ databases">
        <title>Taro Niue Genome Assembly and Annotation.</title>
        <authorList>
            <person name="Atibalentja N."/>
            <person name="Keating K."/>
            <person name="Fields C.J."/>
        </authorList>
    </citation>
    <scope>NUCLEOTIDE SEQUENCE</scope>
    <source>
        <strain evidence="1">Niue_2</strain>
        <tissue evidence="1">Leaf</tissue>
    </source>
</reference>
<gene>
    <name evidence="1" type="ORF">Taro_028239</name>
</gene>
<sequence length="32" mass="3848">MSSSNKDDVWDFIQRNFDIPISLRDFVMKDLD</sequence>
<keyword evidence="2" id="KW-1185">Reference proteome</keyword>
<name>A0A843VGS3_COLES</name>
<accession>A0A843VGS3</accession>
<organism evidence="1 2">
    <name type="scientific">Colocasia esculenta</name>
    <name type="common">Wild taro</name>
    <name type="synonym">Arum esculentum</name>
    <dbReference type="NCBI Taxonomy" id="4460"/>
    <lineage>
        <taxon>Eukaryota</taxon>
        <taxon>Viridiplantae</taxon>
        <taxon>Streptophyta</taxon>
        <taxon>Embryophyta</taxon>
        <taxon>Tracheophyta</taxon>
        <taxon>Spermatophyta</taxon>
        <taxon>Magnoliopsida</taxon>
        <taxon>Liliopsida</taxon>
        <taxon>Araceae</taxon>
        <taxon>Aroideae</taxon>
        <taxon>Colocasieae</taxon>
        <taxon>Colocasia</taxon>
    </lineage>
</organism>